<dbReference type="GO" id="GO:0016787">
    <property type="term" value="F:hydrolase activity"/>
    <property type="evidence" value="ECO:0007669"/>
    <property type="project" value="UniProtKB-KW"/>
</dbReference>
<dbReference type="Pfam" id="PF07859">
    <property type="entry name" value="Abhydrolase_3"/>
    <property type="match status" value="1"/>
</dbReference>
<dbReference type="Proteomes" id="UP000235162">
    <property type="component" value="Unassembled WGS sequence"/>
</dbReference>
<dbReference type="InterPro" id="IPR029058">
    <property type="entry name" value="AB_hydrolase_fold"/>
</dbReference>
<evidence type="ECO:0000259" key="2">
    <source>
        <dbReference type="Pfam" id="PF07859"/>
    </source>
</evidence>
<gene>
    <name evidence="3" type="ORF">C0029_04925</name>
</gene>
<dbReference type="RefSeq" id="WP_084200085.1">
    <property type="nucleotide sequence ID" value="NZ_BMYL01000001.1"/>
</dbReference>
<dbReference type="PANTHER" id="PTHR48081">
    <property type="entry name" value="AB HYDROLASE SUPERFAMILY PROTEIN C4A8.06C"/>
    <property type="match status" value="1"/>
</dbReference>
<dbReference type="KEGG" id="hja:BST95_13270"/>
<comment type="caution">
    <text evidence="3">The sequence shown here is derived from an EMBL/GenBank/DDBJ whole genome shotgun (WGS) entry which is preliminary data.</text>
</comment>
<reference evidence="3 4" key="1">
    <citation type="submission" date="2018-01" db="EMBL/GenBank/DDBJ databases">
        <title>The draft genome sequence of Halioglobus japonicus S1-36.</title>
        <authorList>
            <person name="Du Z.-J."/>
            <person name="Shi M.-J."/>
        </authorList>
    </citation>
    <scope>NUCLEOTIDE SEQUENCE [LARGE SCALE GENOMIC DNA]</scope>
    <source>
        <strain evidence="3 4">S1-36</strain>
    </source>
</reference>
<evidence type="ECO:0000313" key="3">
    <source>
        <dbReference type="EMBL" id="PLW87910.1"/>
    </source>
</evidence>
<organism evidence="3 4">
    <name type="scientific">Halioglobus japonicus</name>
    <dbReference type="NCBI Taxonomy" id="930805"/>
    <lineage>
        <taxon>Bacteria</taxon>
        <taxon>Pseudomonadati</taxon>
        <taxon>Pseudomonadota</taxon>
        <taxon>Gammaproteobacteria</taxon>
        <taxon>Cellvibrionales</taxon>
        <taxon>Halieaceae</taxon>
        <taxon>Halioglobus</taxon>
    </lineage>
</organism>
<evidence type="ECO:0000256" key="1">
    <source>
        <dbReference type="ARBA" id="ARBA00022801"/>
    </source>
</evidence>
<dbReference type="Gene3D" id="3.40.50.1820">
    <property type="entry name" value="alpha/beta hydrolase"/>
    <property type="match status" value="1"/>
</dbReference>
<feature type="domain" description="Alpha/beta hydrolase fold-3" evidence="2">
    <location>
        <begin position="71"/>
        <end position="268"/>
    </location>
</feature>
<keyword evidence="4" id="KW-1185">Reference proteome</keyword>
<proteinExistence type="predicted"/>
<protein>
    <submittedName>
        <fullName evidence="3">Alpha/beta hydrolase</fullName>
    </submittedName>
</protein>
<name>A0AAP8MHF2_9GAMM</name>
<dbReference type="InterPro" id="IPR013094">
    <property type="entry name" value="AB_hydrolase_3"/>
</dbReference>
<dbReference type="InterPro" id="IPR050300">
    <property type="entry name" value="GDXG_lipolytic_enzyme"/>
</dbReference>
<dbReference type="AlphaFoldDB" id="A0AAP8MHF2"/>
<sequence>MASDNLEAIIDLIPENFADPNADFQAVRNTMAPFHNHPTDSDLRIDVKEVGGIRAGWYEYDRHADHACVALHYHGGAYVSCPLDVYHFYGGLIARALDMPVVMPDYRLAPEHPYPAAPMDCFNAYRGLLEMGVSPEKIVVLGESCGGGLAVDALLQARDEGLPMPACFVSLTGWFDLNVTTRPSGRDPFLTPEWVRNRGLDFTAGKVELDDGRASVCNANLEGLPHLFLQVGEYDTMAKGALRLAERATLAGVKVTLESWPEMIHGWHGLLDSGIPEAEEAWAQIKHFVDWKLQREKYAS</sequence>
<dbReference type="EMBL" id="PKUR01000001">
    <property type="protein sequence ID" value="PLW87910.1"/>
    <property type="molecule type" value="Genomic_DNA"/>
</dbReference>
<dbReference type="SUPFAM" id="SSF53474">
    <property type="entry name" value="alpha/beta-Hydrolases"/>
    <property type="match status" value="1"/>
</dbReference>
<evidence type="ECO:0000313" key="4">
    <source>
        <dbReference type="Proteomes" id="UP000235162"/>
    </source>
</evidence>
<accession>A0AAP8MHF2</accession>
<dbReference type="PANTHER" id="PTHR48081:SF8">
    <property type="entry name" value="ALPHA_BETA HYDROLASE FOLD-3 DOMAIN-CONTAINING PROTEIN-RELATED"/>
    <property type="match status" value="1"/>
</dbReference>
<keyword evidence="1 3" id="KW-0378">Hydrolase</keyword>